<dbReference type="Proteomes" id="UP000125481">
    <property type="component" value="Segment"/>
</dbReference>
<sequence length="87" mass="9860">MDPPSYWVNGARPVLLRESYPVGEQFIFRGFTSLLGSLNKANIVNMLEHLQKFASSPIYYKIEDSILEEGAFFVTILDPQNPQHSSV</sequence>
<name>A0A0D3R1B0_9RHAB</name>
<organism evidence="1 2">
    <name type="scientific">Itacaiunas virus</name>
    <dbReference type="NCBI Taxonomy" id="490111"/>
    <lineage>
        <taxon>Viruses</taxon>
        <taxon>Riboviria</taxon>
        <taxon>Orthornavirae</taxon>
        <taxon>Negarnaviricota</taxon>
        <taxon>Haploviricotina</taxon>
        <taxon>Monjiviricetes</taxon>
        <taxon>Mononegavirales</taxon>
        <taxon>Rhabdoviridae</taxon>
        <taxon>Alpharhabdovirinae</taxon>
        <taxon>Curiovirus</taxon>
        <taxon>Curiovirus itacaiunas</taxon>
    </lineage>
</organism>
<dbReference type="RefSeq" id="YP_009362163.1">
    <property type="nucleotide sequence ID" value="NC_034536.1"/>
</dbReference>
<keyword evidence="2" id="KW-1185">Reference proteome</keyword>
<reference evidence="1 2" key="1">
    <citation type="journal article" date="2015" name="PLoS Pathog.">
        <title>Evolution of genome size and complexity in the rhabdoviridae.</title>
        <authorList>
            <person name="Walker P.J."/>
            <person name="Firth C."/>
            <person name="Widen S.G."/>
            <person name="Blasdell K.R."/>
            <person name="Guzman H."/>
            <person name="Wood T.G."/>
            <person name="Paradkar P.N."/>
            <person name="Holmes E.C."/>
            <person name="Tesh R.B."/>
            <person name="Vasilakis N."/>
        </authorList>
    </citation>
    <scope>NUCLEOTIDE SEQUENCE [LARGE SCALE GENOMIC DNA]</scope>
    <source>
        <strain evidence="1">BeAr427036</strain>
    </source>
</reference>
<protein>
    <submittedName>
        <fullName evidence="1">Uncharacterized protein</fullName>
    </submittedName>
</protein>
<evidence type="ECO:0000313" key="1">
    <source>
        <dbReference type="EMBL" id="AJR28287.1"/>
    </source>
</evidence>
<proteinExistence type="predicted"/>
<accession>A0A0D3R1B0</accession>
<dbReference type="KEGG" id="vg:37627397"/>
<dbReference type="EMBL" id="KM204984">
    <property type="protein sequence ID" value="AJR28287.1"/>
    <property type="molecule type" value="Viral_cRNA"/>
</dbReference>
<dbReference type="GeneID" id="37627397"/>
<evidence type="ECO:0000313" key="2">
    <source>
        <dbReference type="Proteomes" id="UP000125481"/>
    </source>
</evidence>